<dbReference type="InterPro" id="IPR006593">
    <property type="entry name" value="Cyt_b561/ferric_Rdtase_TM"/>
</dbReference>
<organism evidence="13 14">
    <name type="scientific">Xylophilus ampelinus</name>
    <dbReference type="NCBI Taxonomy" id="54067"/>
    <lineage>
        <taxon>Bacteria</taxon>
        <taxon>Pseudomonadati</taxon>
        <taxon>Pseudomonadota</taxon>
        <taxon>Betaproteobacteria</taxon>
        <taxon>Burkholderiales</taxon>
        <taxon>Xylophilus</taxon>
    </lineage>
</organism>
<dbReference type="PROSITE" id="PS50939">
    <property type="entry name" value="CYTOCHROME_B561"/>
    <property type="match status" value="1"/>
</dbReference>
<keyword evidence="10 11" id="KW-0472">Membrane</keyword>
<accession>A0A318SWH9</accession>
<evidence type="ECO:0000313" key="13">
    <source>
        <dbReference type="EMBL" id="PYE79129.1"/>
    </source>
</evidence>
<dbReference type="GO" id="GO:0140575">
    <property type="term" value="F:transmembrane monodehydroascorbate reductase activity"/>
    <property type="evidence" value="ECO:0007669"/>
    <property type="project" value="InterPro"/>
</dbReference>
<comment type="caution">
    <text evidence="13">The sequence shown here is derived from an EMBL/GenBank/DDBJ whole genome shotgun (WGS) entry which is preliminary data.</text>
</comment>
<dbReference type="SMART" id="SM00665">
    <property type="entry name" value="B561"/>
    <property type="match status" value="1"/>
</dbReference>
<keyword evidence="4" id="KW-0349">Heme</keyword>
<evidence type="ECO:0000256" key="9">
    <source>
        <dbReference type="ARBA" id="ARBA00023004"/>
    </source>
</evidence>
<keyword evidence="14" id="KW-1185">Reference proteome</keyword>
<keyword evidence="8 11" id="KW-1133">Transmembrane helix</keyword>
<keyword evidence="3" id="KW-0813">Transport</keyword>
<dbReference type="Proteomes" id="UP000247540">
    <property type="component" value="Unassembled WGS sequence"/>
</dbReference>
<evidence type="ECO:0000256" key="5">
    <source>
        <dbReference type="ARBA" id="ARBA00022692"/>
    </source>
</evidence>
<dbReference type="GO" id="GO:0020037">
    <property type="term" value="F:heme binding"/>
    <property type="evidence" value="ECO:0007669"/>
    <property type="project" value="TreeGrafter"/>
</dbReference>
<sequence>MDLAACLPWLLAPASGAAEHHLAPWAAWHGRLMVLAWAVLLPLGVLVARFFKVMPGQDWPRRRDHKAWWHAHRTLQTAGLAAMAAALWLAWGRGGGATAAARWHAGMGLAVAVLGALQALGGWLRGSKGGPTDPRGMRGDHYDMSRRRIVFELLHKGLGYLALLLAVATVALGLAVADAPRWMWLGVGLWWIAWVVAFAVLQRQGRCIDTYQSIWGPANLHPGNRRPPIGWGVRRQDSAMDPSLFRTWRSMPQASDRKIRYIRHDDT</sequence>
<comment type="cofactor">
    <cofactor evidence="1">
        <name>heme b</name>
        <dbReference type="ChEBI" id="CHEBI:60344"/>
    </cofactor>
</comment>
<feature type="transmembrane region" description="Helical" evidence="11">
    <location>
        <begin position="182"/>
        <end position="201"/>
    </location>
</feature>
<feature type="transmembrane region" description="Helical" evidence="11">
    <location>
        <begin position="32"/>
        <end position="51"/>
    </location>
</feature>
<dbReference type="RefSeq" id="WP_199399804.1">
    <property type="nucleotide sequence ID" value="NZ_JAMOFZ010000003.1"/>
</dbReference>
<feature type="transmembrane region" description="Helical" evidence="11">
    <location>
        <begin position="103"/>
        <end position="124"/>
    </location>
</feature>
<keyword evidence="7" id="KW-0249">Electron transport</keyword>
<evidence type="ECO:0000256" key="11">
    <source>
        <dbReference type="SAM" id="Phobius"/>
    </source>
</evidence>
<feature type="transmembrane region" description="Helical" evidence="11">
    <location>
        <begin position="157"/>
        <end position="176"/>
    </location>
</feature>
<reference evidence="13 14" key="1">
    <citation type="submission" date="2018-06" db="EMBL/GenBank/DDBJ databases">
        <title>Genomic Encyclopedia of Type Strains, Phase III (KMG-III): the genomes of soil and plant-associated and newly described type strains.</title>
        <authorList>
            <person name="Whitman W."/>
        </authorList>
    </citation>
    <scope>NUCLEOTIDE SEQUENCE [LARGE SCALE GENOMIC DNA]</scope>
    <source>
        <strain evidence="13 14">CECT 7646</strain>
    </source>
</reference>
<name>A0A318SWH9_9BURK</name>
<proteinExistence type="predicted"/>
<evidence type="ECO:0000256" key="8">
    <source>
        <dbReference type="ARBA" id="ARBA00022989"/>
    </source>
</evidence>
<evidence type="ECO:0000259" key="12">
    <source>
        <dbReference type="PROSITE" id="PS50939"/>
    </source>
</evidence>
<dbReference type="Gene3D" id="1.20.120.1770">
    <property type="match status" value="1"/>
</dbReference>
<evidence type="ECO:0000256" key="4">
    <source>
        <dbReference type="ARBA" id="ARBA00022617"/>
    </source>
</evidence>
<evidence type="ECO:0000256" key="1">
    <source>
        <dbReference type="ARBA" id="ARBA00001970"/>
    </source>
</evidence>
<dbReference type="CDD" id="cd08760">
    <property type="entry name" value="Cyt_b561_FRRS1_like"/>
    <property type="match status" value="1"/>
</dbReference>
<protein>
    <submittedName>
        <fullName evidence="13">Cytochrome b561-like protein</fullName>
    </submittedName>
</protein>
<dbReference type="AlphaFoldDB" id="A0A318SWH9"/>
<keyword evidence="5 11" id="KW-0812">Transmembrane</keyword>
<feature type="transmembrane region" description="Helical" evidence="11">
    <location>
        <begin position="72"/>
        <end position="91"/>
    </location>
</feature>
<dbReference type="GO" id="GO:0046872">
    <property type="term" value="F:metal ion binding"/>
    <property type="evidence" value="ECO:0007669"/>
    <property type="project" value="UniProtKB-KW"/>
</dbReference>
<evidence type="ECO:0000256" key="2">
    <source>
        <dbReference type="ARBA" id="ARBA00004141"/>
    </source>
</evidence>
<evidence type="ECO:0000256" key="10">
    <source>
        <dbReference type="ARBA" id="ARBA00023136"/>
    </source>
</evidence>
<gene>
    <name evidence="13" type="ORF">DFQ15_103117</name>
</gene>
<evidence type="ECO:0000256" key="3">
    <source>
        <dbReference type="ARBA" id="ARBA00022448"/>
    </source>
</evidence>
<dbReference type="InterPro" id="IPR045150">
    <property type="entry name" value="CYB561D1/2"/>
</dbReference>
<evidence type="ECO:0000256" key="6">
    <source>
        <dbReference type="ARBA" id="ARBA00022723"/>
    </source>
</evidence>
<dbReference type="PANTHER" id="PTHR15422">
    <property type="entry name" value="OS05G0565100 PROTEIN"/>
    <property type="match status" value="1"/>
</dbReference>
<feature type="domain" description="Cytochrome b561" evidence="12">
    <location>
        <begin position="1"/>
        <end position="211"/>
    </location>
</feature>
<evidence type="ECO:0000313" key="14">
    <source>
        <dbReference type="Proteomes" id="UP000247540"/>
    </source>
</evidence>
<dbReference type="EMBL" id="QJTC01000003">
    <property type="protein sequence ID" value="PYE79129.1"/>
    <property type="molecule type" value="Genomic_DNA"/>
</dbReference>
<dbReference type="PANTHER" id="PTHR15422:SF24">
    <property type="entry name" value="DOMON RELATED DOMAIN-CONTAINING PROTEIN"/>
    <property type="match status" value="1"/>
</dbReference>
<dbReference type="GO" id="GO:0016020">
    <property type="term" value="C:membrane"/>
    <property type="evidence" value="ECO:0007669"/>
    <property type="project" value="UniProtKB-SubCell"/>
</dbReference>
<evidence type="ECO:0000256" key="7">
    <source>
        <dbReference type="ARBA" id="ARBA00022982"/>
    </source>
</evidence>
<keyword evidence="6" id="KW-0479">Metal-binding</keyword>
<comment type="subcellular location">
    <subcellularLocation>
        <location evidence="2">Membrane</location>
        <topology evidence="2">Multi-pass membrane protein</topology>
    </subcellularLocation>
</comment>
<keyword evidence="9" id="KW-0408">Iron</keyword>